<protein>
    <recommendedName>
        <fullName evidence="3">Respiratory-chain NADH dehydrogenase 24 Kd subunit</fullName>
    </recommendedName>
</protein>
<dbReference type="CDD" id="cd02980">
    <property type="entry name" value="TRX_Fd_family"/>
    <property type="match status" value="1"/>
</dbReference>
<proteinExistence type="predicted"/>
<dbReference type="OrthoDB" id="9807975at2"/>
<dbReference type="InterPro" id="IPR036249">
    <property type="entry name" value="Thioredoxin-like_sf"/>
</dbReference>
<dbReference type="Pfam" id="PF01257">
    <property type="entry name" value="2Fe-2S_thioredx"/>
    <property type="match status" value="1"/>
</dbReference>
<gene>
    <name evidence="1" type="ORF">CAGA_12100</name>
</gene>
<dbReference type="RefSeq" id="WP_135658900.1">
    <property type="nucleotide sequence ID" value="NZ_JAJUFJ010000011.1"/>
</dbReference>
<dbReference type="AlphaFoldDB" id="A0A4Z0Y9M7"/>
<evidence type="ECO:0000313" key="2">
    <source>
        <dbReference type="Proteomes" id="UP000297714"/>
    </source>
</evidence>
<dbReference type="EMBL" id="SRMQ01000004">
    <property type="protein sequence ID" value="TGJ76668.1"/>
    <property type="molecule type" value="Genomic_DNA"/>
</dbReference>
<keyword evidence="2" id="KW-1185">Reference proteome</keyword>
<evidence type="ECO:0000313" key="1">
    <source>
        <dbReference type="EMBL" id="TGJ76668.1"/>
    </source>
</evidence>
<comment type="caution">
    <text evidence="1">The sequence shown here is derived from an EMBL/GenBank/DDBJ whole genome shotgun (WGS) entry which is preliminary data.</text>
</comment>
<accession>A0A4Z0Y9M7</accession>
<organism evidence="1 2">
    <name type="scientific">Caproiciproducens galactitolivorans</name>
    <dbReference type="NCBI Taxonomy" id="642589"/>
    <lineage>
        <taxon>Bacteria</taxon>
        <taxon>Bacillati</taxon>
        <taxon>Bacillota</taxon>
        <taxon>Clostridia</taxon>
        <taxon>Eubacteriales</taxon>
        <taxon>Acutalibacteraceae</taxon>
        <taxon>Caproiciproducens</taxon>
    </lineage>
</organism>
<dbReference type="Proteomes" id="UP000297714">
    <property type="component" value="Unassembled WGS sequence"/>
</dbReference>
<evidence type="ECO:0008006" key="3">
    <source>
        <dbReference type="Google" id="ProtNLM"/>
    </source>
</evidence>
<sequence length="88" mass="9635">MTIRVCVGTSCHLKGSYNVIAVFQQLIEKYKLYDKVKVKAAFCMGKCGGEGVCVSIDRGQPQSVTGSTAKAFFEDNVLPEFHKKKANS</sequence>
<dbReference type="Gene3D" id="3.40.30.10">
    <property type="entry name" value="Glutaredoxin"/>
    <property type="match status" value="1"/>
</dbReference>
<reference evidence="1 2" key="1">
    <citation type="submission" date="2019-04" db="EMBL/GenBank/DDBJ databases">
        <authorList>
            <person name="Poehlein A."/>
            <person name="Bengelsdorf F.R."/>
            <person name="Duerre P."/>
            <person name="Daniel R."/>
        </authorList>
    </citation>
    <scope>NUCLEOTIDE SEQUENCE [LARGE SCALE GENOMIC DNA]</scope>
    <source>
        <strain evidence="1 2">BS-1</strain>
    </source>
</reference>
<name>A0A4Z0Y9M7_9FIRM</name>
<dbReference type="SUPFAM" id="SSF52833">
    <property type="entry name" value="Thioredoxin-like"/>
    <property type="match status" value="1"/>
</dbReference>